<feature type="region of interest" description="Disordered" evidence="1">
    <location>
        <begin position="41"/>
        <end position="77"/>
    </location>
</feature>
<dbReference type="AlphaFoldDB" id="A0A6P7LRL1"/>
<proteinExistence type="predicted"/>
<evidence type="ECO:0000313" key="4">
    <source>
        <dbReference type="RefSeq" id="XP_028996632.1"/>
    </source>
</evidence>
<dbReference type="InterPro" id="IPR053047">
    <property type="entry name" value="E3_ubiq_ligase_TRAF3IP2"/>
</dbReference>
<organism evidence="3 4">
    <name type="scientific">Betta splendens</name>
    <name type="common">Siamese fighting fish</name>
    <dbReference type="NCBI Taxonomy" id="158456"/>
    <lineage>
        <taxon>Eukaryota</taxon>
        <taxon>Metazoa</taxon>
        <taxon>Chordata</taxon>
        <taxon>Craniata</taxon>
        <taxon>Vertebrata</taxon>
        <taxon>Euteleostomi</taxon>
        <taxon>Actinopterygii</taxon>
        <taxon>Neopterygii</taxon>
        <taxon>Teleostei</taxon>
        <taxon>Neoteleostei</taxon>
        <taxon>Acanthomorphata</taxon>
        <taxon>Anabantaria</taxon>
        <taxon>Anabantiformes</taxon>
        <taxon>Anabantoidei</taxon>
        <taxon>Osphronemidae</taxon>
        <taxon>Betta</taxon>
    </lineage>
</organism>
<dbReference type="InterPro" id="IPR013568">
    <property type="entry name" value="SEFIR_dom"/>
</dbReference>
<dbReference type="CTD" id="606616"/>
<dbReference type="InParanoid" id="A0A6P7LRL1"/>
<dbReference type="KEGG" id="bspl:114849391"/>
<dbReference type="PROSITE" id="PS51534">
    <property type="entry name" value="SEFIR"/>
    <property type="match status" value="1"/>
</dbReference>
<evidence type="ECO:0000259" key="2">
    <source>
        <dbReference type="PROSITE" id="PS51534"/>
    </source>
</evidence>
<evidence type="ECO:0000313" key="3">
    <source>
        <dbReference type="Proteomes" id="UP000515150"/>
    </source>
</evidence>
<dbReference type="RefSeq" id="XP_028996632.1">
    <property type="nucleotide sequence ID" value="XM_029140799.3"/>
</dbReference>
<name>A0A6P7LRL1_BETSP</name>
<keyword evidence="3" id="KW-1185">Reference proteome</keyword>
<reference evidence="4" key="1">
    <citation type="submission" date="2025-08" db="UniProtKB">
        <authorList>
            <consortium name="RefSeq"/>
        </authorList>
    </citation>
    <scope>IDENTIFICATION</scope>
</reference>
<protein>
    <submittedName>
        <fullName evidence="4">E3 ubiquitin ligase TRAF3IP2 isoform X1</fullName>
    </submittedName>
</protein>
<accession>A0A6P7LRL1</accession>
<dbReference type="Pfam" id="PF08357">
    <property type="entry name" value="SEFIR"/>
    <property type="match status" value="1"/>
</dbReference>
<dbReference type="PANTHER" id="PTHR34257:SF4">
    <property type="entry name" value="ADAPTER PROTEIN CIKS"/>
    <property type="match status" value="1"/>
</dbReference>
<gene>
    <name evidence="4" type="primary">traf3ip2a</name>
</gene>
<dbReference type="GO" id="GO:0043123">
    <property type="term" value="P:positive regulation of canonical NF-kappaB signal transduction"/>
    <property type="evidence" value="ECO:0007669"/>
    <property type="project" value="TreeGrafter"/>
</dbReference>
<feature type="domain" description="SEFIR" evidence="2">
    <location>
        <begin position="245"/>
        <end position="382"/>
    </location>
</feature>
<dbReference type="GeneID" id="114849391"/>
<dbReference type="OrthoDB" id="6021171at2759"/>
<dbReference type="Proteomes" id="UP000515150">
    <property type="component" value="Chromosome 24"/>
</dbReference>
<sequence>MDVFKEPCPHRSVPVEVDEHMTPASLDMAWPTSCSRCSVHRDASKAPQERGYQSAADASPHAFHSGEPREARGAYQAHPQGHFTASALAGVQPAANWARGLGDQLHEWDHMSGQRGTVAAAGSVEEAECLEVPLPLVSDMNYMPPAVGPNWKPDKSVRPCACCPPANAPGPSYGPYPVDPPQGHHWISPHNRLQHPDHSHSVQGFVPQGLAPPREVMHEVSVGPFQAPGAVTGTIRRTISLPDECRNVFITYSLDTARDILNFTKFLVDQGFRPAIDVFHNPLQTMSINKWMDKFLNDKSVLIIVVISPKYKEDVEGNGDDEHGLHTKYIHNQIQNEFIQQGCLNFRLVPVLFPNATKRHVPTWLQSTRIYRWPLDMHDLLLRLFREERYIIPQRGGDLTLTVRPL</sequence>
<dbReference type="PANTHER" id="PTHR34257">
    <property type="entry name" value="ADAPTER PROTEIN CIKS"/>
    <property type="match status" value="1"/>
</dbReference>
<evidence type="ECO:0000256" key="1">
    <source>
        <dbReference type="SAM" id="MobiDB-lite"/>
    </source>
</evidence>
<dbReference type="GO" id="GO:0006959">
    <property type="term" value="P:humoral immune response"/>
    <property type="evidence" value="ECO:0007669"/>
    <property type="project" value="TreeGrafter"/>
</dbReference>